<dbReference type="PROSITE" id="PS51257">
    <property type="entry name" value="PROKAR_LIPOPROTEIN"/>
    <property type="match status" value="1"/>
</dbReference>
<dbReference type="RefSeq" id="WP_233054016.1">
    <property type="nucleotide sequence ID" value="NZ_JAIMJA010000018.1"/>
</dbReference>
<keyword evidence="2 5" id="KW-0732">Signal</keyword>
<dbReference type="Gene3D" id="3.60.20.10">
    <property type="entry name" value="Glutamine Phosphoribosylpyrophosphate, subunit 1, domain 1"/>
    <property type="match status" value="1"/>
</dbReference>
<comment type="caution">
    <text evidence="6">The sequence shown here is derived from an EMBL/GenBank/DDBJ whole genome shotgun (WGS) entry which is preliminary data.</text>
</comment>
<keyword evidence="3" id="KW-0378">Hydrolase</keyword>
<evidence type="ECO:0000256" key="3">
    <source>
        <dbReference type="ARBA" id="ARBA00022801"/>
    </source>
</evidence>
<dbReference type="InterPro" id="IPR023343">
    <property type="entry name" value="Penicillin_amidase_dom1"/>
</dbReference>
<protein>
    <submittedName>
        <fullName evidence="6">Penicillin acylase family protein</fullName>
    </submittedName>
</protein>
<evidence type="ECO:0000256" key="2">
    <source>
        <dbReference type="ARBA" id="ARBA00022729"/>
    </source>
</evidence>
<feature type="signal peptide" evidence="5">
    <location>
        <begin position="1"/>
        <end position="18"/>
    </location>
</feature>
<dbReference type="Proteomes" id="UP001201273">
    <property type="component" value="Unassembled WGS sequence"/>
</dbReference>
<dbReference type="Gene3D" id="1.10.1400.10">
    <property type="match status" value="1"/>
</dbReference>
<dbReference type="PANTHER" id="PTHR34218">
    <property type="entry name" value="PEPTIDASE S45 PENICILLIN AMIDASE"/>
    <property type="match status" value="1"/>
</dbReference>
<evidence type="ECO:0000256" key="4">
    <source>
        <dbReference type="ARBA" id="ARBA00023145"/>
    </source>
</evidence>
<dbReference type="InterPro" id="IPR043147">
    <property type="entry name" value="Penicillin_amidase_A-knob"/>
</dbReference>
<dbReference type="InterPro" id="IPR014395">
    <property type="entry name" value="Pen/GL7ACA/AHL_acylase"/>
</dbReference>
<organism evidence="6 7">
    <name type="scientific">Motilimonas cestriensis</name>
    <dbReference type="NCBI Taxonomy" id="2742685"/>
    <lineage>
        <taxon>Bacteria</taxon>
        <taxon>Pseudomonadati</taxon>
        <taxon>Pseudomonadota</taxon>
        <taxon>Gammaproteobacteria</taxon>
        <taxon>Alteromonadales</taxon>
        <taxon>Alteromonadales genera incertae sedis</taxon>
        <taxon>Motilimonas</taxon>
    </lineage>
</organism>
<keyword evidence="4" id="KW-0865">Zymogen</keyword>
<keyword evidence="7" id="KW-1185">Reference proteome</keyword>
<name>A0ABS8WFA3_9GAMM</name>
<sequence>MQTIVKKLSYFPLTLTLAAVISGCDSNTAEIHWTSYGVPHIKANNYTALGKGLGYVMAQDRACNYLDGIITAKGERAKFLGAGINNTNITSDFAYLHLATYQNAKTNFQQLDPRSQALMTGFTKGFNHAVQKNKHYAKECAALVQPIDQYDLYALNQSLNYWAFVEVFLAEIGSAQPTAPSANKRLLNKPDSFLDKMKGSNGWALGKAMTDSGKGMLLSNTHLPHGGKFAWYEAQLTIPDELNVYGSFLPGFVTPALGFNERFAWTHTWTNSTPGSVYTLTPAADQALAYQYGNQVKPLQANNYQISVKQPNGSLSELSRTLYSSHYGPIIEFTAQGRFVSLKDGASQRSDQTDYWLKLALSQNVDDAIALNELGYRTGSQNIVMSDDKGNTFYADLASVPDLSATARSIINAVPELRAWGGVLLDGSNPVFEWQQAVPFNQVPQRQSEHYVQNANESPWLVNIENPIVGYSPLYGPSEYPQSPRTRLSVAMLEQFKTSGKKVTLGDLQHTMADKRIFQAELVIEDLIQRCQSYDQVQVNDETVNITQACQVLSNWDKKANIDSVGTHIFREYALQFYKIRDLASCNGQCWLTQFDPQDPVNTPAGLPAVSDPTTDLHLVALAKAVIQLNQANIPLNAPLGNIQSLVKGEAEYPIAGGYGDVTGSFSTVADNMSQNPANALTEKGYRINVGDSFIFLAEFTNQGVNGRSVLLYSQSNNPNSPHYFDQAPLIEGAQYKPIRFKQTDILTDEDYRFELVYIK</sequence>
<feature type="chain" id="PRO_5045799430" evidence="5">
    <location>
        <begin position="19"/>
        <end position="760"/>
    </location>
</feature>
<reference evidence="6 7" key="1">
    <citation type="journal article" date="2022" name="Environ. Microbiol. Rep.">
        <title>Eco-phylogenetic analyses reveal divergent evolution of vitamin B12 metabolism in the marine bacterial family 'Psychromonadaceae'.</title>
        <authorList>
            <person name="Jin X."/>
            <person name="Yang Y."/>
            <person name="Cao H."/>
            <person name="Gao B."/>
            <person name="Zhao Z."/>
        </authorList>
    </citation>
    <scope>NUCLEOTIDE SEQUENCE [LARGE SCALE GENOMIC DNA]</scope>
    <source>
        <strain evidence="6 7">MKS20</strain>
    </source>
</reference>
<dbReference type="EMBL" id="JAIMJA010000018">
    <property type="protein sequence ID" value="MCE2596373.1"/>
    <property type="molecule type" value="Genomic_DNA"/>
</dbReference>
<dbReference type="PANTHER" id="PTHR34218:SF3">
    <property type="entry name" value="ACYL-HOMOSERINE LACTONE ACYLASE PVDQ"/>
    <property type="match status" value="1"/>
</dbReference>
<comment type="similarity">
    <text evidence="1">Belongs to the peptidase S45 family.</text>
</comment>
<evidence type="ECO:0000256" key="5">
    <source>
        <dbReference type="SAM" id="SignalP"/>
    </source>
</evidence>
<evidence type="ECO:0000256" key="1">
    <source>
        <dbReference type="ARBA" id="ARBA00006586"/>
    </source>
</evidence>
<gene>
    <name evidence="6" type="ORF">K6Y31_16360</name>
</gene>
<accession>A0ABS8WFA3</accession>
<dbReference type="PIRSF" id="PIRSF001227">
    <property type="entry name" value="Pen_acylase"/>
    <property type="match status" value="1"/>
</dbReference>
<dbReference type="InterPro" id="IPR043146">
    <property type="entry name" value="Penicillin_amidase_N_B-knob"/>
</dbReference>
<evidence type="ECO:0000313" key="6">
    <source>
        <dbReference type="EMBL" id="MCE2596373.1"/>
    </source>
</evidence>
<dbReference type="SUPFAM" id="SSF56235">
    <property type="entry name" value="N-terminal nucleophile aminohydrolases (Ntn hydrolases)"/>
    <property type="match status" value="1"/>
</dbReference>
<proteinExistence type="inferred from homology"/>
<dbReference type="Gene3D" id="1.10.439.10">
    <property type="entry name" value="Penicillin Amidohydrolase, domain 1"/>
    <property type="match status" value="1"/>
</dbReference>
<dbReference type="InterPro" id="IPR029055">
    <property type="entry name" value="Ntn_hydrolases_N"/>
</dbReference>
<dbReference type="Gene3D" id="2.30.120.10">
    <property type="match status" value="1"/>
</dbReference>
<dbReference type="Pfam" id="PF01804">
    <property type="entry name" value="Penicil_amidase"/>
    <property type="match status" value="1"/>
</dbReference>
<dbReference type="InterPro" id="IPR002692">
    <property type="entry name" value="S45"/>
</dbReference>
<evidence type="ECO:0000313" key="7">
    <source>
        <dbReference type="Proteomes" id="UP001201273"/>
    </source>
</evidence>